<evidence type="ECO:0000256" key="6">
    <source>
        <dbReference type="ARBA" id="ARBA00023136"/>
    </source>
</evidence>
<sequence length="271" mass="28696">MRRPPIVPLVLVAVPLVLAVAGPWLAPEASGRGPAFTTDGLLGTDFAGRDVWREVLLGGRNLILVALTATAGAYLLGVPWGLAAATARRAADELLMRPLDMLLAVPSLLLLTLLATIGSGTVLVGALVLVHLPDIARVTRAAALDAANGTAIEAMRLQGETRWRTGVLFVGRSALRTLVTDVGTRLTGTLYLVAAAAFLGIGVSPDTADWAVMIDRNRDGLFLNPWSVLAPALLIVMLTVGLNLAFDRALGTRRYGRRPRRSAHLVPERVT</sequence>
<dbReference type="InterPro" id="IPR000515">
    <property type="entry name" value="MetI-like"/>
</dbReference>
<evidence type="ECO:0000256" key="2">
    <source>
        <dbReference type="ARBA" id="ARBA00022448"/>
    </source>
</evidence>
<dbReference type="RefSeq" id="WP_197009090.1">
    <property type="nucleotide sequence ID" value="NZ_BAABES010000014.1"/>
</dbReference>
<dbReference type="EMBL" id="JADOUA010000001">
    <property type="protein sequence ID" value="MBG6086034.1"/>
    <property type="molecule type" value="Genomic_DNA"/>
</dbReference>
<keyword evidence="2 7" id="KW-0813">Transport</keyword>
<keyword evidence="3" id="KW-1003">Cell membrane</keyword>
<evidence type="ECO:0000313" key="10">
    <source>
        <dbReference type="Proteomes" id="UP000614047"/>
    </source>
</evidence>
<dbReference type="PANTHER" id="PTHR43386">
    <property type="entry name" value="OLIGOPEPTIDE TRANSPORT SYSTEM PERMEASE PROTEIN APPC"/>
    <property type="match status" value="1"/>
</dbReference>
<evidence type="ECO:0000256" key="7">
    <source>
        <dbReference type="RuleBase" id="RU363032"/>
    </source>
</evidence>
<dbReference type="GO" id="GO:0055085">
    <property type="term" value="P:transmembrane transport"/>
    <property type="evidence" value="ECO:0007669"/>
    <property type="project" value="InterPro"/>
</dbReference>
<protein>
    <submittedName>
        <fullName evidence="9">Peptide/nickel transport system permease protein</fullName>
    </submittedName>
</protein>
<evidence type="ECO:0000259" key="8">
    <source>
        <dbReference type="PROSITE" id="PS50928"/>
    </source>
</evidence>
<dbReference type="GO" id="GO:0005886">
    <property type="term" value="C:plasma membrane"/>
    <property type="evidence" value="ECO:0007669"/>
    <property type="project" value="UniProtKB-SubCell"/>
</dbReference>
<name>A0A931DBW0_9ACTN</name>
<evidence type="ECO:0000256" key="5">
    <source>
        <dbReference type="ARBA" id="ARBA00022989"/>
    </source>
</evidence>
<feature type="transmembrane region" description="Helical" evidence="7">
    <location>
        <begin position="182"/>
        <end position="203"/>
    </location>
</feature>
<comment type="similarity">
    <text evidence="7">Belongs to the binding-protein-dependent transport system permease family.</text>
</comment>
<gene>
    <name evidence="9" type="ORF">IW256_000147</name>
</gene>
<keyword evidence="6 7" id="KW-0472">Membrane</keyword>
<dbReference type="InterPro" id="IPR050366">
    <property type="entry name" value="BP-dependent_transpt_permease"/>
</dbReference>
<dbReference type="Pfam" id="PF00528">
    <property type="entry name" value="BPD_transp_1"/>
    <property type="match status" value="1"/>
</dbReference>
<feature type="transmembrane region" description="Helical" evidence="7">
    <location>
        <begin position="103"/>
        <end position="130"/>
    </location>
</feature>
<dbReference type="SUPFAM" id="SSF161098">
    <property type="entry name" value="MetI-like"/>
    <property type="match status" value="1"/>
</dbReference>
<evidence type="ECO:0000256" key="1">
    <source>
        <dbReference type="ARBA" id="ARBA00004651"/>
    </source>
</evidence>
<organism evidence="9 10">
    <name type="scientific">Actinomadura viridis</name>
    <dbReference type="NCBI Taxonomy" id="58110"/>
    <lineage>
        <taxon>Bacteria</taxon>
        <taxon>Bacillati</taxon>
        <taxon>Actinomycetota</taxon>
        <taxon>Actinomycetes</taxon>
        <taxon>Streptosporangiales</taxon>
        <taxon>Thermomonosporaceae</taxon>
        <taxon>Actinomadura</taxon>
    </lineage>
</organism>
<comment type="caution">
    <text evidence="9">The sequence shown here is derived from an EMBL/GenBank/DDBJ whole genome shotgun (WGS) entry which is preliminary data.</text>
</comment>
<dbReference type="PROSITE" id="PS50928">
    <property type="entry name" value="ABC_TM1"/>
    <property type="match status" value="1"/>
</dbReference>
<dbReference type="PANTHER" id="PTHR43386:SF25">
    <property type="entry name" value="PEPTIDE ABC TRANSPORTER PERMEASE PROTEIN"/>
    <property type="match status" value="1"/>
</dbReference>
<evidence type="ECO:0000313" key="9">
    <source>
        <dbReference type="EMBL" id="MBG6086034.1"/>
    </source>
</evidence>
<evidence type="ECO:0000256" key="3">
    <source>
        <dbReference type="ARBA" id="ARBA00022475"/>
    </source>
</evidence>
<proteinExistence type="inferred from homology"/>
<keyword evidence="10" id="KW-1185">Reference proteome</keyword>
<evidence type="ECO:0000256" key="4">
    <source>
        <dbReference type="ARBA" id="ARBA00022692"/>
    </source>
</evidence>
<dbReference type="Gene3D" id="1.10.3720.10">
    <property type="entry name" value="MetI-like"/>
    <property type="match status" value="1"/>
</dbReference>
<dbReference type="Proteomes" id="UP000614047">
    <property type="component" value="Unassembled WGS sequence"/>
</dbReference>
<accession>A0A931DBW0</accession>
<feature type="transmembrane region" description="Helical" evidence="7">
    <location>
        <begin position="6"/>
        <end position="26"/>
    </location>
</feature>
<dbReference type="InterPro" id="IPR035906">
    <property type="entry name" value="MetI-like_sf"/>
</dbReference>
<keyword evidence="4 7" id="KW-0812">Transmembrane</keyword>
<keyword evidence="5 7" id="KW-1133">Transmembrane helix</keyword>
<dbReference type="CDD" id="cd06261">
    <property type="entry name" value="TM_PBP2"/>
    <property type="match status" value="1"/>
</dbReference>
<feature type="transmembrane region" description="Helical" evidence="7">
    <location>
        <begin position="223"/>
        <end position="246"/>
    </location>
</feature>
<feature type="domain" description="ABC transmembrane type-1" evidence="8">
    <location>
        <begin position="59"/>
        <end position="246"/>
    </location>
</feature>
<reference evidence="9" key="1">
    <citation type="submission" date="2020-11" db="EMBL/GenBank/DDBJ databases">
        <title>Sequencing the genomes of 1000 actinobacteria strains.</title>
        <authorList>
            <person name="Klenk H.-P."/>
        </authorList>
    </citation>
    <scope>NUCLEOTIDE SEQUENCE</scope>
    <source>
        <strain evidence="9">DSM 43175</strain>
    </source>
</reference>
<comment type="subcellular location">
    <subcellularLocation>
        <location evidence="1 7">Cell membrane</location>
        <topology evidence="1 7">Multi-pass membrane protein</topology>
    </subcellularLocation>
</comment>
<feature type="transmembrane region" description="Helical" evidence="7">
    <location>
        <begin position="62"/>
        <end position="83"/>
    </location>
</feature>
<dbReference type="AlphaFoldDB" id="A0A931DBW0"/>